<protein>
    <submittedName>
        <fullName evidence="1">Uncharacterized protein</fullName>
    </submittedName>
</protein>
<proteinExistence type="predicted"/>
<accession>A0A081N598</accession>
<dbReference type="RefSeq" id="WP_034876654.1">
    <property type="nucleotide sequence ID" value="NZ_JOKG01000003.1"/>
</dbReference>
<reference evidence="1 2" key="1">
    <citation type="submission" date="2014-06" db="EMBL/GenBank/DDBJ databases">
        <title>Whole Genome Sequences of Three Symbiotic Endozoicomonas Bacteria.</title>
        <authorList>
            <person name="Neave M.J."/>
            <person name="Apprill A."/>
            <person name="Voolstra C.R."/>
        </authorList>
    </citation>
    <scope>NUCLEOTIDE SEQUENCE [LARGE SCALE GENOMIC DNA]</scope>
    <source>
        <strain evidence="1 2">LMG 24815</strain>
    </source>
</reference>
<dbReference type="EMBL" id="JOKG01000003">
    <property type="protein sequence ID" value="KEQ13621.1"/>
    <property type="molecule type" value="Genomic_DNA"/>
</dbReference>
<keyword evidence="2" id="KW-1185">Reference proteome</keyword>
<comment type="caution">
    <text evidence="1">The sequence shown here is derived from an EMBL/GenBank/DDBJ whole genome shotgun (WGS) entry which is preliminary data.</text>
</comment>
<evidence type="ECO:0000313" key="2">
    <source>
        <dbReference type="Proteomes" id="UP000028006"/>
    </source>
</evidence>
<organism evidence="1 2">
    <name type="scientific">Endozoicomonas montiporae</name>
    <dbReference type="NCBI Taxonomy" id="1027273"/>
    <lineage>
        <taxon>Bacteria</taxon>
        <taxon>Pseudomonadati</taxon>
        <taxon>Pseudomonadota</taxon>
        <taxon>Gammaproteobacteria</taxon>
        <taxon>Oceanospirillales</taxon>
        <taxon>Endozoicomonadaceae</taxon>
        <taxon>Endozoicomonas</taxon>
    </lineage>
</organism>
<gene>
    <name evidence="1" type="ORF">GZ77_15010</name>
</gene>
<dbReference type="AlphaFoldDB" id="A0A081N598"/>
<dbReference type="Proteomes" id="UP000028006">
    <property type="component" value="Unassembled WGS sequence"/>
</dbReference>
<sequence length="348" mass="40185">MIKTTIKQLLLPIVFVLISHEIMAMTFNYYDESGDHLYHLSQTFGEYLHLSVHQNAEAENGVTPDWQAFYQFMALHNWMIRIHTSSLSPQHLTIHFPEYHLYTATDRKNSQIIIGVEVRIKNDESLLFQYSELADQLNTDHSTTLPEERIHSSIGTGFSVANVFSNSEVVHEIVEIYNKRATLLQKNKDYEQTLPVVRKIHSNGKRLNVASDLSVSLHIEQNLYNYDQYSLRFSEPVESDEPSIVLIALRPFTVQDKKNEYQCMIKNKNARIKSLQSAVHQKSMTQTSKRKLEFEENSECTSDSIETKLIKVSSKVAKALMKNAARKGLYHLLDTVFRLRLSYRSGKV</sequence>
<evidence type="ECO:0000313" key="1">
    <source>
        <dbReference type="EMBL" id="KEQ13621.1"/>
    </source>
</evidence>
<name>A0A081N598_9GAMM</name>